<evidence type="ECO:0000313" key="3">
    <source>
        <dbReference type="EMBL" id="MDR7277291.1"/>
    </source>
</evidence>
<protein>
    <submittedName>
        <fullName evidence="3">DNA-binding protein YbaB</fullName>
    </submittedName>
</protein>
<accession>A0AAE3YRG0</accession>
<gene>
    <name evidence="3" type="ORF">J2S41_004069</name>
</gene>
<evidence type="ECO:0000313" key="4">
    <source>
        <dbReference type="Proteomes" id="UP001183643"/>
    </source>
</evidence>
<name>A0AAE3YRG0_9ACTN</name>
<dbReference type="Gene3D" id="3.30.1310.10">
    <property type="entry name" value="Nucleoid-associated protein YbaB-like domain"/>
    <property type="match status" value="1"/>
</dbReference>
<dbReference type="InterPro" id="IPR004401">
    <property type="entry name" value="YbaB/EbfC"/>
</dbReference>
<dbReference type="RefSeq" id="WP_310369488.1">
    <property type="nucleotide sequence ID" value="NZ_JAVDYB010000001.1"/>
</dbReference>
<organism evidence="3 4">
    <name type="scientific">Catenuloplanes atrovinosus</name>
    <dbReference type="NCBI Taxonomy" id="137266"/>
    <lineage>
        <taxon>Bacteria</taxon>
        <taxon>Bacillati</taxon>
        <taxon>Actinomycetota</taxon>
        <taxon>Actinomycetes</taxon>
        <taxon>Micromonosporales</taxon>
        <taxon>Micromonosporaceae</taxon>
        <taxon>Catenuloplanes</taxon>
    </lineage>
</organism>
<feature type="coiled-coil region" evidence="1">
    <location>
        <begin position="15"/>
        <end position="42"/>
    </location>
</feature>
<evidence type="ECO:0000256" key="2">
    <source>
        <dbReference type="SAM" id="MobiDB-lite"/>
    </source>
</evidence>
<feature type="region of interest" description="Disordered" evidence="2">
    <location>
        <begin position="141"/>
        <end position="165"/>
    </location>
</feature>
<dbReference type="SUPFAM" id="SSF82607">
    <property type="entry name" value="YbaB-like"/>
    <property type="match status" value="1"/>
</dbReference>
<dbReference type="EMBL" id="JAVDYB010000001">
    <property type="protein sequence ID" value="MDR7277291.1"/>
    <property type="molecule type" value="Genomic_DNA"/>
</dbReference>
<sequence>MAETPDARAVGKGTLEEALALYMEEQRKLEEFQQRLDETTTMVESPNKVVSATFDGRGELVQLSFNNTKYRTMPPSELGALVTETISRGRQQAFATMDQLSGHQVMPGVGLGDLAQGKVDVTQVVNSMFAASFENLIPLLGGTADKTERPDAPRSRPGGTPPGTE</sequence>
<keyword evidence="3" id="KW-0238">DNA-binding</keyword>
<dbReference type="InterPro" id="IPR036894">
    <property type="entry name" value="YbaB-like_sf"/>
</dbReference>
<comment type="caution">
    <text evidence="3">The sequence shown here is derived from an EMBL/GenBank/DDBJ whole genome shotgun (WGS) entry which is preliminary data.</text>
</comment>
<keyword evidence="4" id="KW-1185">Reference proteome</keyword>
<proteinExistence type="predicted"/>
<evidence type="ECO:0000256" key="1">
    <source>
        <dbReference type="SAM" id="Coils"/>
    </source>
</evidence>
<dbReference type="Pfam" id="PF02575">
    <property type="entry name" value="YbaB_DNA_bd"/>
    <property type="match status" value="1"/>
</dbReference>
<keyword evidence="1" id="KW-0175">Coiled coil</keyword>
<feature type="compositionally biased region" description="Basic and acidic residues" evidence="2">
    <location>
        <begin position="145"/>
        <end position="154"/>
    </location>
</feature>
<reference evidence="3" key="1">
    <citation type="submission" date="2023-07" db="EMBL/GenBank/DDBJ databases">
        <title>Sequencing the genomes of 1000 actinobacteria strains.</title>
        <authorList>
            <person name="Klenk H.-P."/>
        </authorList>
    </citation>
    <scope>NUCLEOTIDE SEQUENCE</scope>
    <source>
        <strain evidence="3">DSM 44707</strain>
    </source>
</reference>
<dbReference type="AlphaFoldDB" id="A0AAE3YRG0"/>
<dbReference type="Proteomes" id="UP001183643">
    <property type="component" value="Unassembled WGS sequence"/>
</dbReference>
<dbReference type="GO" id="GO:0003677">
    <property type="term" value="F:DNA binding"/>
    <property type="evidence" value="ECO:0007669"/>
    <property type="project" value="UniProtKB-KW"/>
</dbReference>